<accession>A0ABS9Z037</accession>
<organism evidence="1 2">
    <name type="scientific">Candidatus Mycolicibacterium alkanivorans</name>
    <dbReference type="NCBI Taxonomy" id="2954114"/>
    <lineage>
        <taxon>Bacteria</taxon>
        <taxon>Bacillati</taxon>
        <taxon>Actinomycetota</taxon>
        <taxon>Actinomycetes</taxon>
        <taxon>Mycobacteriales</taxon>
        <taxon>Mycobacteriaceae</taxon>
        <taxon>Mycolicibacterium</taxon>
    </lineage>
</organism>
<proteinExistence type="predicted"/>
<dbReference type="Proteomes" id="UP001139068">
    <property type="component" value="Unassembled WGS sequence"/>
</dbReference>
<evidence type="ECO:0000313" key="2">
    <source>
        <dbReference type="Proteomes" id="UP001139068"/>
    </source>
</evidence>
<reference evidence="1" key="1">
    <citation type="journal article" date="2022" name="ISME J.">
        <title>Identification of active gaseous-alkane degraders at natural gas seeps.</title>
        <authorList>
            <person name="Farhan Ul Haque M."/>
            <person name="Hernandez M."/>
            <person name="Crombie A.T."/>
            <person name="Murrell J.C."/>
        </authorList>
    </citation>
    <scope>NUCLEOTIDE SEQUENCE</scope>
    <source>
        <strain evidence="1">ANDR5</strain>
    </source>
</reference>
<comment type="caution">
    <text evidence="1">The sequence shown here is derived from an EMBL/GenBank/DDBJ whole genome shotgun (WGS) entry which is preliminary data.</text>
</comment>
<name>A0ABS9Z037_9MYCO</name>
<sequence>MRTDKVSRAATSLGQCRRAVRTPQRRSAAVLVAVREGGVGCGVDGGKHVPELLEFV</sequence>
<dbReference type="EMBL" id="JAIVFL010000001">
    <property type="protein sequence ID" value="MCI4676858.1"/>
    <property type="molecule type" value="Genomic_DNA"/>
</dbReference>
<keyword evidence="2" id="KW-1185">Reference proteome</keyword>
<gene>
    <name evidence="1" type="ORF">K9U37_19005</name>
</gene>
<dbReference type="RefSeq" id="WP_243073000.1">
    <property type="nucleotide sequence ID" value="NZ_JAIVFL010000001.1"/>
</dbReference>
<protein>
    <submittedName>
        <fullName evidence="1">Uncharacterized protein</fullName>
    </submittedName>
</protein>
<evidence type="ECO:0000313" key="1">
    <source>
        <dbReference type="EMBL" id="MCI4676858.1"/>
    </source>
</evidence>